<dbReference type="Pfam" id="PF13359">
    <property type="entry name" value="DDE_Tnp_4"/>
    <property type="match status" value="1"/>
</dbReference>
<evidence type="ECO:0000259" key="8">
    <source>
        <dbReference type="Pfam" id="PF13359"/>
    </source>
</evidence>
<evidence type="ECO:0000256" key="2">
    <source>
        <dbReference type="ARBA" id="ARBA00004123"/>
    </source>
</evidence>
<dbReference type="GO" id="GO:0005634">
    <property type="term" value="C:nucleus"/>
    <property type="evidence" value="ECO:0007669"/>
    <property type="project" value="UniProtKB-SubCell"/>
</dbReference>
<keyword evidence="6" id="KW-0378">Hydrolase</keyword>
<dbReference type="Proteomes" id="UP001605036">
    <property type="component" value="Unassembled WGS sequence"/>
</dbReference>
<feature type="domain" description="DDE Tnp4" evidence="8">
    <location>
        <begin position="94"/>
        <end position="281"/>
    </location>
</feature>
<sequence>MPEWIYARKRVELEKAVAVVLWRFGRNKTLLEISDKFHTGQATIVKYTRILSEILTHRDKLYCHYIGLPRGQRLLNIMGNFQRISKFPLIAAAIDETQVKLRKKPSQHHSPADYWNRHHDHALQLQGVVDSKRNFLDCVALLPGSHNDAYHLRISSLWHKMVNNLVFQETVLELQVAQTVIRGRGQNRHRIQRTGTISVKPFIIGDDACPLTAFLQKAFNKRRVASDEDRNNFDRCLRRSRVQAEHTFALLKEKWRILDTGVPVALEEVSTVIFACCCLHNFVNSRGVRIPPGDRHSNLQEFDPFLHSEPLLQIAESVHARRTEEGKLVRLALFQNWLAEGNHVL</sequence>
<evidence type="ECO:0000256" key="3">
    <source>
        <dbReference type="ARBA" id="ARBA00006958"/>
    </source>
</evidence>
<evidence type="ECO:0000256" key="6">
    <source>
        <dbReference type="ARBA" id="ARBA00022801"/>
    </source>
</evidence>
<evidence type="ECO:0000313" key="9">
    <source>
        <dbReference type="EMBL" id="KAL2651130.1"/>
    </source>
</evidence>
<comment type="cofactor">
    <cofactor evidence="1">
        <name>a divalent metal cation</name>
        <dbReference type="ChEBI" id="CHEBI:60240"/>
    </cofactor>
</comment>
<evidence type="ECO:0000256" key="1">
    <source>
        <dbReference type="ARBA" id="ARBA00001968"/>
    </source>
</evidence>
<keyword evidence="4" id="KW-0540">Nuclease</keyword>
<reference evidence="9 10" key="1">
    <citation type="submission" date="2024-09" db="EMBL/GenBank/DDBJ databases">
        <title>Chromosome-scale assembly of Riccia fluitans.</title>
        <authorList>
            <person name="Paukszto L."/>
            <person name="Sawicki J."/>
            <person name="Karawczyk K."/>
            <person name="Piernik-Szablinska J."/>
            <person name="Szczecinska M."/>
            <person name="Mazdziarz M."/>
        </authorList>
    </citation>
    <scope>NUCLEOTIDE SEQUENCE [LARGE SCALE GENOMIC DNA]</scope>
    <source>
        <strain evidence="9">Rf_01</strain>
        <tissue evidence="9">Aerial parts of the thallus</tissue>
    </source>
</reference>
<dbReference type="InterPro" id="IPR045249">
    <property type="entry name" value="HARBI1-like"/>
</dbReference>
<dbReference type="EMBL" id="JBHFFA010000001">
    <property type="protein sequence ID" value="KAL2651130.1"/>
    <property type="molecule type" value="Genomic_DNA"/>
</dbReference>
<keyword evidence="5" id="KW-0479">Metal-binding</keyword>
<evidence type="ECO:0000256" key="7">
    <source>
        <dbReference type="ARBA" id="ARBA00023242"/>
    </source>
</evidence>
<protein>
    <recommendedName>
        <fullName evidence="8">DDE Tnp4 domain-containing protein</fullName>
    </recommendedName>
</protein>
<dbReference type="GO" id="GO:0046872">
    <property type="term" value="F:metal ion binding"/>
    <property type="evidence" value="ECO:0007669"/>
    <property type="project" value="UniProtKB-KW"/>
</dbReference>
<dbReference type="GO" id="GO:0004518">
    <property type="term" value="F:nuclease activity"/>
    <property type="evidence" value="ECO:0007669"/>
    <property type="project" value="UniProtKB-KW"/>
</dbReference>
<organism evidence="9 10">
    <name type="scientific">Riccia fluitans</name>
    <dbReference type="NCBI Taxonomy" id="41844"/>
    <lineage>
        <taxon>Eukaryota</taxon>
        <taxon>Viridiplantae</taxon>
        <taxon>Streptophyta</taxon>
        <taxon>Embryophyta</taxon>
        <taxon>Marchantiophyta</taxon>
        <taxon>Marchantiopsida</taxon>
        <taxon>Marchantiidae</taxon>
        <taxon>Marchantiales</taxon>
        <taxon>Ricciaceae</taxon>
        <taxon>Riccia</taxon>
    </lineage>
</organism>
<evidence type="ECO:0000256" key="4">
    <source>
        <dbReference type="ARBA" id="ARBA00022722"/>
    </source>
</evidence>
<gene>
    <name evidence="9" type="ORF">R1flu_019258</name>
</gene>
<proteinExistence type="inferred from homology"/>
<evidence type="ECO:0000256" key="5">
    <source>
        <dbReference type="ARBA" id="ARBA00022723"/>
    </source>
</evidence>
<dbReference type="AlphaFoldDB" id="A0ABD1ZIH2"/>
<comment type="similarity">
    <text evidence="3">Belongs to the HARBI1 family.</text>
</comment>
<evidence type="ECO:0000313" key="10">
    <source>
        <dbReference type="Proteomes" id="UP001605036"/>
    </source>
</evidence>
<dbReference type="GO" id="GO:0016787">
    <property type="term" value="F:hydrolase activity"/>
    <property type="evidence" value="ECO:0007669"/>
    <property type="project" value="UniProtKB-KW"/>
</dbReference>
<comment type="subcellular location">
    <subcellularLocation>
        <location evidence="2">Nucleus</location>
    </subcellularLocation>
</comment>
<keyword evidence="7" id="KW-0539">Nucleus</keyword>
<comment type="caution">
    <text evidence="9">The sequence shown here is derived from an EMBL/GenBank/DDBJ whole genome shotgun (WGS) entry which is preliminary data.</text>
</comment>
<dbReference type="PANTHER" id="PTHR22930">
    <property type="match status" value="1"/>
</dbReference>
<name>A0ABD1ZIH2_9MARC</name>
<dbReference type="InterPro" id="IPR027806">
    <property type="entry name" value="HARBI1_dom"/>
</dbReference>
<accession>A0ABD1ZIH2</accession>
<keyword evidence="10" id="KW-1185">Reference proteome</keyword>
<dbReference type="PANTHER" id="PTHR22930:SF287">
    <property type="entry name" value="NUCLEASE HARBI1 ISOFORM X1"/>
    <property type="match status" value="1"/>
</dbReference>